<dbReference type="InterPro" id="IPR011245">
    <property type="entry name" value="Butyrate_kin"/>
</dbReference>
<evidence type="ECO:0000256" key="4">
    <source>
        <dbReference type="ARBA" id="ARBA00022679"/>
    </source>
</evidence>
<comment type="subcellular location">
    <subcellularLocation>
        <location evidence="1 9">Cytoplasm</location>
    </subcellularLocation>
</comment>
<dbReference type="InterPro" id="IPR023865">
    <property type="entry name" value="Aliphatic_acid_kinase_CS"/>
</dbReference>
<reference evidence="11" key="2">
    <citation type="submission" date="2021-04" db="EMBL/GenBank/DDBJ databases">
        <authorList>
            <person name="Gilroy R."/>
        </authorList>
    </citation>
    <scope>NUCLEOTIDE SEQUENCE</scope>
    <source>
        <strain evidence="11">MalCec1-1739</strain>
    </source>
</reference>
<dbReference type="EC" id="2.7.2.7" evidence="9"/>
<dbReference type="EMBL" id="DWUP01000165">
    <property type="protein sequence ID" value="HJD53463.1"/>
    <property type="molecule type" value="Genomic_DNA"/>
</dbReference>
<evidence type="ECO:0000313" key="12">
    <source>
        <dbReference type="Proteomes" id="UP000787625"/>
    </source>
</evidence>
<dbReference type="CDD" id="cd24011">
    <property type="entry name" value="ASKHA_NBD_BK"/>
    <property type="match status" value="1"/>
</dbReference>
<comment type="caution">
    <text evidence="11">The sequence shown here is derived from an EMBL/GenBank/DDBJ whole genome shotgun (WGS) entry which is preliminary data.</text>
</comment>
<dbReference type="InterPro" id="IPR043129">
    <property type="entry name" value="ATPase_NBD"/>
</dbReference>
<keyword evidence="4 9" id="KW-0808">Transferase</keyword>
<keyword evidence="6 9" id="KW-0418">Kinase</keyword>
<evidence type="ECO:0000256" key="1">
    <source>
        <dbReference type="ARBA" id="ARBA00004496"/>
    </source>
</evidence>
<dbReference type="GO" id="GO:0006083">
    <property type="term" value="P:acetate metabolic process"/>
    <property type="evidence" value="ECO:0007669"/>
    <property type="project" value="TreeGrafter"/>
</dbReference>
<dbReference type="GO" id="GO:0047761">
    <property type="term" value="F:butyrate kinase activity"/>
    <property type="evidence" value="ECO:0007669"/>
    <property type="project" value="UniProtKB-UniRule"/>
</dbReference>
<organism evidence="11 12">
    <name type="scientific">Candidatus Avibacteroides avistercoris</name>
    <dbReference type="NCBI Taxonomy" id="2840690"/>
    <lineage>
        <taxon>Bacteria</taxon>
        <taxon>Pseudomonadati</taxon>
        <taxon>Bacteroidota</taxon>
        <taxon>Bacteroidia</taxon>
        <taxon>Bacteroidales</taxon>
        <taxon>Bacteroidaceae</taxon>
        <taxon>Bacteroidaceae incertae sedis</taxon>
        <taxon>Candidatus Avibacteroides</taxon>
    </lineage>
</organism>
<accession>A0A9D2UJD4</accession>
<dbReference type="NCBIfam" id="NF002834">
    <property type="entry name" value="PRK03011.1-5"/>
    <property type="match status" value="1"/>
</dbReference>
<evidence type="ECO:0000256" key="8">
    <source>
        <dbReference type="ARBA" id="ARBA00048596"/>
    </source>
</evidence>
<evidence type="ECO:0000256" key="10">
    <source>
        <dbReference type="RuleBase" id="RU003835"/>
    </source>
</evidence>
<dbReference type="GO" id="GO:0008776">
    <property type="term" value="F:acetate kinase activity"/>
    <property type="evidence" value="ECO:0007669"/>
    <property type="project" value="TreeGrafter"/>
</dbReference>
<keyword evidence="3 9" id="KW-0963">Cytoplasm</keyword>
<protein>
    <recommendedName>
        <fullName evidence="9">Probable butyrate kinase</fullName>
        <shortName evidence="9">BK</shortName>
        <ecNumber evidence="9">2.7.2.7</ecNumber>
    </recommendedName>
    <alternativeName>
        <fullName evidence="9">Branched-chain carboxylic acid kinase</fullName>
    </alternativeName>
</protein>
<comment type="similarity">
    <text evidence="2 9 10">Belongs to the acetokinase family.</text>
</comment>
<dbReference type="Proteomes" id="UP000787625">
    <property type="component" value="Unassembled WGS sequence"/>
</dbReference>
<sequence length="353" mass="37707">MKILVINPGSTSTKIGVYEDTNLLWKKNIHHDSDHLKQFAGIAGQYPYRKELILSELRAEGFSSDDFRAVIGRGGLLSPLQGGVYAVNEKMIDELKHATREHASNLGAILAYDIAAAIDGCMAFIADPVVVDELDDVARVSGLPGLPRVSIFHALNHKAIAHRYARDMGRKYEELDLIVVHMGGGISVGAHRHGRVIDVNNALDGEGPLSPERAGTLPAGQLVDLCFSGNYDKAEIKKMISGKGGMVAHLGTNDARVAEDAALAGDAKARLINEAMIYGVAKLVGSMFVVLGCHADAILLTGGMAHSDYLTGMLRSYVGSLAPIVIYPGEDELGALAENAYNALTGAYEVKVY</sequence>
<dbReference type="PROSITE" id="PS01076">
    <property type="entry name" value="ACETATE_KINASE_2"/>
    <property type="match status" value="1"/>
</dbReference>
<evidence type="ECO:0000313" key="11">
    <source>
        <dbReference type="EMBL" id="HJD53463.1"/>
    </source>
</evidence>
<dbReference type="PANTHER" id="PTHR21060">
    <property type="entry name" value="ACETATE KINASE"/>
    <property type="match status" value="1"/>
</dbReference>
<reference evidence="11" key="1">
    <citation type="journal article" date="2021" name="PeerJ">
        <title>Extensive microbial diversity within the chicken gut microbiome revealed by metagenomics and culture.</title>
        <authorList>
            <person name="Gilroy R."/>
            <person name="Ravi A."/>
            <person name="Getino M."/>
            <person name="Pursley I."/>
            <person name="Horton D.L."/>
            <person name="Alikhan N.F."/>
            <person name="Baker D."/>
            <person name="Gharbi K."/>
            <person name="Hall N."/>
            <person name="Watson M."/>
            <person name="Adriaenssens E.M."/>
            <person name="Foster-Nyarko E."/>
            <person name="Jarju S."/>
            <person name="Secka A."/>
            <person name="Antonio M."/>
            <person name="Oren A."/>
            <person name="Chaudhuri R.R."/>
            <person name="La Ragione R."/>
            <person name="Hildebrand F."/>
            <person name="Pallen M.J."/>
        </authorList>
    </citation>
    <scope>NUCLEOTIDE SEQUENCE</scope>
    <source>
        <strain evidence="11">MalCec1-1739</strain>
    </source>
</reference>
<name>A0A9D2UJD4_9BACT</name>
<evidence type="ECO:0000256" key="5">
    <source>
        <dbReference type="ARBA" id="ARBA00022741"/>
    </source>
</evidence>
<dbReference type="NCBIfam" id="TIGR02707">
    <property type="entry name" value="butyr_kinase"/>
    <property type="match status" value="1"/>
</dbReference>
<dbReference type="GO" id="GO:0005737">
    <property type="term" value="C:cytoplasm"/>
    <property type="evidence" value="ECO:0007669"/>
    <property type="project" value="UniProtKB-SubCell"/>
</dbReference>
<gene>
    <name evidence="9 11" type="primary">buk</name>
    <name evidence="11" type="ORF">IAA93_07055</name>
</gene>
<evidence type="ECO:0000256" key="9">
    <source>
        <dbReference type="HAMAP-Rule" id="MF_00542"/>
    </source>
</evidence>
<evidence type="ECO:0000256" key="6">
    <source>
        <dbReference type="ARBA" id="ARBA00022777"/>
    </source>
</evidence>
<comment type="catalytic activity">
    <reaction evidence="8 9">
        <text>butanoate + ATP = butanoyl phosphate + ADP</text>
        <dbReference type="Rhea" id="RHEA:13585"/>
        <dbReference type="ChEBI" id="CHEBI:17968"/>
        <dbReference type="ChEBI" id="CHEBI:30616"/>
        <dbReference type="ChEBI" id="CHEBI:58079"/>
        <dbReference type="ChEBI" id="CHEBI:456216"/>
        <dbReference type="EC" id="2.7.2.7"/>
    </reaction>
</comment>
<dbReference type="HAMAP" id="MF_00542">
    <property type="entry name" value="Butyrate_kinase"/>
    <property type="match status" value="1"/>
</dbReference>
<dbReference type="PRINTS" id="PR00471">
    <property type="entry name" value="ACETATEKNASE"/>
</dbReference>
<keyword evidence="5 9" id="KW-0547">Nucleotide-binding</keyword>
<dbReference type="GO" id="GO:0005524">
    <property type="term" value="F:ATP binding"/>
    <property type="evidence" value="ECO:0007669"/>
    <property type="project" value="UniProtKB-KW"/>
</dbReference>
<evidence type="ECO:0000256" key="7">
    <source>
        <dbReference type="ARBA" id="ARBA00022840"/>
    </source>
</evidence>
<dbReference type="Gene3D" id="3.30.420.40">
    <property type="match status" value="2"/>
</dbReference>
<dbReference type="PROSITE" id="PS01075">
    <property type="entry name" value="ACETATE_KINASE_1"/>
    <property type="match status" value="1"/>
</dbReference>
<keyword evidence="7 9" id="KW-0067">ATP-binding</keyword>
<dbReference type="PANTHER" id="PTHR21060:SF3">
    <property type="entry name" value="BUTYRATE KINASE 2-RELATED"/>
    <property type="match status" value="1"/>
</dbReference>
<dbReference type="SUPFAM" id="SSF53067">
    <property type="entry name" value="Actin-like ATPase domain"/>
    <property type="match status" value="2"/>
</dbReference>
<dbReference type="InterPro" id="IPR000890">
    <property type="entry name" value="Aliphatic_acid_kin_short-chain"/>
</dbReference>
<proteinExistence type="inferred from homology"/>
<dbReference type="PIRSF" id="PIRSF036458">
    <property type="entry name" value="Butyrate_kin"/>
    <property type="match status" value="1"/>
</dbReference>
<evidence type="ECO:0000256" key="3">
    <source>
        <dbReference type="ARBA" id="ARBA00022490"/>
    </source>
</evidence>
<dbReference type="AlphaFoldDB" id="A0A9D2UJD4"/>
<dbReference type="Pfam" id="PF00871">
    <property type="entry name" value="Acetate_kinase"/>
    <property type="match status" value="1"/>
</dbReference>
<evidence type="ECO:0000256" key="2">
    <source>
        <dbReference type="ARBA" id="ARBA00008748"/>
    </source>
</evidence>